<keyword evidence="1" id="KW-0472">Membrane</keyword>
<keyword evidence="3" id="KW-1185">Reference proteome</keyword>
<gene>
    <name evidence="2" type="ORF">Cgig2_023366</name>
</gene>
<feature type="transmembrane region" description="Helical" evidence="1">
    <location>
        <begin position="44"/>
        <end position="62"/>
    </location>
</feature>
<protein>
    <submittedName>
        <fullName evidence="2">Uncharacterized protein</fullName>
    </submittedName>
</protein>
<name>A0A9Q1GP87_9CARY</name>
<comment type="caution">
    <text evidence="2">The sequence shown here is derived from an EMBL/GenBank/DDBJ whole genome shotgun (WGS) entry which is preliminary data.</text>
</comment>
<proteinExistence type="predicted"/>
<organism evidence="2 3">
    <name type="scientific">Carnegiea gigantea</name>
    <dbReference type="NCBI Taxonomy" id="171969"/>
    <lineage>
        <taxon>Eukaryota</taxon>
        <taxon>Viridiplantae</taxon>
        <taxon>Streptophyta</taxon>
        <taxon>Embryophyta</taxon>
        <taxon>Tracheophyta</taxon>
        <taxon>Spermatophyta</taxon>
        <taxon>Magnoliopsida</taxon>
        <taxon>eudicotyledons</taxon>
        <taxon>Gunneridae</taxon>
        <taxon>Pentapetalae</taxon>
        <taxon>Caryophyllales</taxon>
        <taxon>Cactineae</taxon>
        <taxon>Cactaceae</taxon>
        <taxon>Cactoideae</taxon>
        <taxon>Echinocereeae</taxon>
        <taxon>Carnegiea</taxon>
    </lineage>
</organism>
<evidence type="ECO:0000256" key="1">
    <source>
        <dbReference type="SAM" id="Phobius"/>
    </source>
</evidence>
<accession>A0A9Q1GP87</accession>
<evidence type="ECO:0000313" key="3">
    <source>
        <dbReference type="Proteomes" id="UP001153076"/>
    </source>
</evidence>
<feature type="transmembrane region" description="Helical" evidence="1">
    <location>
        <begin position="91"/>
        <end position="113"/>
    </location>
</feature>
<reference evidence="2" key="1">
    <citation type="submission" date="2022-04" db="EMBL/GenBank/DDBJ databases">
        <title>Carnegiea gigantea Genome sequencing and assembly v2.</title>
        <authorList>
            <person name="Copetti D."/>
            <person name="Sanderson M.J."/>
            <person name="Burquez A."/>
            <person name="Wojciechowski M.F."/>
        </authorList>
    </citation>
    <scope>NUCLEOTIDE SEQUENCE</scope>
    <source>
        <strain evidence="2">SGP5-SGP5p</strain>
        <tissue evidence="2">Aerial part</tissue>
    </source>
</reference>
<keyword evidence="1" id="KW-1133">Transmembrane helix</keyword>
<keyword evidence="1" id="KW-0812">Transmembrane</keyword>
<evidence type="ECO:0000313" key="2">
    <source>
        <dbReference type="EMBL" id="KAJ8424361.1"/>
    </source>
</evidence>
<dbReference type="EMBL" id="JAKOGI010001701">
    <property type="protein sequence ID" value="KAJ8424361.1"/>
    <property type="molecule type" value="Genomic_DNA"/>
</dbReference>
<dbReference type="AlphaFoldDB" id="A0A9Q1GP87"/>
<dbReference type="Proteomes" id="UP001153076">
    <property type="component" value="Unassembled WGS sequence"/>
</dbReference>
<sequence>MLFPYHLTVRHSPLLRPWLTEACGRRWATLARLISGESPASSNFSFACFVLFSLSLLSFPGLDQGHRGTFLVLLGPGPPGARSSRLRLSPFSPLLTCPSLSILSPVVFLVGVVGMMKGGSKRLVVVEGKSFDLVVEGRGGDVLRITDNAGHRSHDPSTTLVASNLASPSLPQLLPACCPQCGFIGEPTVFLLSCAATVSSPAYPALPSSSPVTFSSLEDS</sequence>